<sequence length="834" mass="97543">MSEIKNKDKKIDQYWYEKEINYGLLSERWKSNGKKQLISRLETFSIEELKSIHQILNLDPPKIIDEKHYIESIIESENALKVSLLFLFFDKYEKSILDYCNRISEIDKSQNLFINLLILFLKPSKDYLLNIFIYHNWNAASTGTIYKCNAGLPGDITQKFSEEAFAFAKKLSSKNWYMGKKKIRFIGSTDSIFIFDKQVGDRVFQTTSGHKRIKPSRYLLIKVHQQYFEIREVRSRSVKILESIKKIIETQFSLELIDESLTPTKGNLETFINRLRNTDKSDEFEIISLKAKHSKLDKGVPVEIDNFVGGSDISKAITELVDRDIIILNNLSDIDQFTVSYSKTKSNGKRKTIKILENVDGTVTLKLNNKELKDDERQDFSTLFTQRFGIGLNIPLDPTHLMATQKHVFDFLLSEEHIDNPRKFQMDAIQKLMELGIITTNNEYQLKCTNCGHKMYSHQEINYCRDCDSRTYVLKEVVQLKVSERGTRKFLQNIFAKSTKVIGWNDRVFTIKKTDFKVNEILLNNKPVFVHLNSTRVNKNILEYLVKSGLPILFVNISHIVNTSDMEEQLFEQISLSDIVINEDLCLNGIEDRLERLQAYSLDKIFRAARVSYNSLNKKISQPDKYQPKEFETDVFNILKQIFPSAYKAGGKFVPEGFVGIEYETDKKYKRVFEWDCKLAQKDTYNLDQSEIDKAWRYIRATLNSEELKNFNKQLNNYIIISNSIDPKVFQNFAAALNRKKLWHGKRNVVLFHTDALIELHKQYSQHQTDLMYKPNLFYEEFFKLLDKIDKESIYSDIDKTKISELFNIIRSKPFENRVLDAAKVEAHLIKDVD</sequence>
<comment type="caution">
    <text evidence="1">The sequence shown here is derived from an EMBL/GenBank/DDBJ whole genome shotgun (WGS) entry which is preliminary data.</text>
</comment>
<dbReference type="AlphaFoldDB" id="A0AAP2W659"/>
<evidence type="ECO:0000313" key="1">
    <source>
        <dbReference type="EMBL" id="MCD1295018.1"/>
    </source>
</evidence>
<gene>
    <name evidence="1" type="ORF">CUJ83_08415</name>
</gene>
<organism evidence="1 2">
    <name type="scientific">Methanooceanicella nereidis</name>
    <dbReference type="NCBI Taxonomy" id="2052831"/>
    <lineage>
        <taxon>Archaea</taxon>
        <taxon>Methanobacteriati</taxon>
        <taxon>Methanobacteriota</taxon>
        <taxon>Stenosarchaea group</taxon>
        <taxon>Methanomicrobia</taxon>
        <taxon>Methanocellales</taxon>
        <taxon>Methanocellaceae</taxon>
        <taxon>Methanooceanicella</taxon>
    </lineage>
</organism>
<accession>A0AAP2W659</accession>
<reference evidence="1 2" key="1">
    <citation type="submission" date="2017-11" db="EMBL/GenBank/DDBJ databases">
        <title>Isolation and Characterization of Family Methanocellaceae Species from Potential Methane Hydrate Area Offshore Southwestern Taiwan.</title>
        <authorList>
            <person name="Zhang W.-L."/>
            <person name="Chen W.-C."/>
            <person name="Lai M.-C."/>
            <person name="Chen S.-C."/>
        </authorList>
    </citation>
    <scope>NUCLEOTIDE SEQUENCE [LARGE SCALE GENOMIC DNA]</scope>
    <source>
        <strain evidence="1 2">CWC-04</strain>
    </source>
</reference>
<protein>
    <submittedName>
        <fullName evidence="1">Uncharacterized protein</fullName>
    </submittedName>
</protein>
<dbReference type="Gene3D" id="3.40.91.30">
    <property type="match status" value="1"/>
</dbReference>
<dbReference type="Proteomes" id="UP001320159">
    <property type="component" value="Unassembled WGS sequence"/>
</dbReference>
<keyword evidence="2" id="KW-1185">Reference proteome</keyword>
<dbReference type="RefSeq" id="WP_230741858.1">
    <property type="nucleotide sequence ID" value="NZ_PGCK01000006.1"/>
</dbReference>
<proteinExistence type="predicted"/>
<dbReference type="EMBL" id="PGCK01000006">
    <property type="protein sequence ID" value="MCD1295018.1"/>
    <property type="molecule type" value="Genomic_DNA"/>
</dbReference>
<name>A0AAP2W659_9EURY</name>
<evidence type="ECO:0000313" key="2">
    <source>
        <dbReference type="Proteomes" id="UP001320159"/>
    </source>
</evidence>